<dbReference type="InterPro" id="IPR051559">
    <property type="entry name" value="HIF_prolyl_hydroxylases"/>
</dbReference>
<dbReference type="InterPro" id="IPR006620">
    <property type="entry name" value="Pro_4_hyd_alph"/>
</dbReference>
<sequence>MPLSPRPGRGSSLEGGADQRLFEHIARELEDKGYCLYTGGLSDQLDYILAGQLPEFPARDFRPARIGREKTRQKNTSIRRDEISWITGERPAGRAWLDWADELRLYLNCRLFLGLTSFESHYARYGEGDFYRRHLDAFPGEANRVLSLVAYLNHDWAPGDGGEIILYPDAAAPVATAPAFGTLAIFLAEEMPHEVLPCRTERLSIAGWFRVRPLETPLL</sequence>
<comment type="caution">
    <text evidence="8">The sequence shown here is derived from an EMBL/GenBank/DDBJ whole genome shotgun (WGS) entry which is preliminary data.</text>
</comment>
<dbReference type="SMART" id="SM00702">
    <property type="entry name" value="P4Hc"/>
    <property type="match status" value="1"/>
</dbReference>
<evidence type="ECO:0000313" key="8">
    <source>
        <dbReference type="EMBL" id="TPD62051.1"/>
    </source>
</evidence>
<keyword evidence="3" id="KW-0847">Vitamin C</keyword>
<dbReference type="InterPro" id="IPR044862">
    <property type="entry name" value="Pro_4_hyd_alph_FE2OG_OXY"/>
</dbReference>
<keyword evidence="6" id="KW-0408">Iron</keyword>
<evidence type="ECO:0000256" key="4">
    <source>
        <dbReference type="ARBA" id="ARBA00022964"/>
    </source>
</evidence>
<evidence type="ECO:0000256" key="6">
    <source>
        <dbReference type="ARBA" id="ARBA00023004"/>
    </source>
</evidence>
<organism evidence="8 9">
    <name type="scientific">Emcibacter nanhaiensis</name>
    <dbReference type="NCBI Taxonomy" id="1505037"/>
    <lineage>
        <taxon>Bacteria</taxon>
        <taxon>Pseudomonadati</taxon>
        <taxon>Pseudomonadota</taxon>
        <taxon>Alphaproteobacteria</taxon>
        <taxon>Emcibacterales</taxon>
        <taxon>Emcibacteraceae</taxon>
        <taxon>Emcibacter</taxon>
    </lineage>
</organism>
<dbReference type="OrthoDB" id="9783171at2"/>
<keyword evidence="2" id="KW-0479">Metal-binding</keyword>
<keyword evidence="5" id="KW-0560">Oxidoreductase</keyword>
<accession>A0A501PQU6</accession>
<dbReference type="GO" id="GO:0071456">
    <property type="term" value="P:cellular response to hypoxia"/>
    <property type="evidence" value="ECO:0007669"/>
    <property type="project" value="TreeGrafter"/>
</dbReference>
<comment type="cofactor">
    <cofactor evidence="1">
        <name>L-ascorbate</name>
        <dbReference type="ChEBI" id="CHEBI:38290"/>
    </cofactor>
</comment>
<dbReference type="GO" id="GO:0031418">
    <property type="term" value="F:L-ascorbic acid binding"/>
    <property type="evidence" value="ECO:0007669"/>
    <property type="project" value="UniProtKB-KW"/>
</dbReference>
<dbReference type="Proteomes" id="UP000319148">
    <property type="component" value="Unassembled WGS sequence"/>
</dbReference>
<keyword evidence="4" id="KW-0223">Dioxygenase</keyword>
<dbReference type="GO" id="GO:0031543">
    <property type="term" value="F:peptidyl-proline dioxygenase activity"/>
    <property type="evidence" value="ECO:0007669"/>
    <property type="project" value="TreeGrafter"/>
</dbReference>
<evidence type="ECO:0000256" key="1">
    <source>
        <dbReference type="ARBA" id="ARBA00001961"/>
    </source>
</evidence>
<dbReference type="EMBL" id="VFIY01000005">
    <property type="protein sequence ID" value="TPD62051.1"/>
    <property type="molecule type" value="Genomic_DNA"/>
</dbReference>
<keyword evidence="9" id="KW-1185">Reference proteome</keyword>
<name>A0A501PQU6_9PROT</name>
<evidence type="ECO:0000313" key="9">
    <source>
        <dbReference type="Proteomes" id="UP000319148"/>
    </source>
</evidence>
<proteinExistence type="predicted"/>
<dbReference type="PANTHER" id="PTHR12907:SF26">
    <property type="entry name" value="HIF PROLYL HYDROXYLASE, ISOFORM C"/>
    <property type="match status" value="1"/>
</dbReference>
<evidence type="ECO:0000256" key="2">
    <source>
        <dbReference type="ARBA" id="ARBA00022723"/>
    </source>
</evidence>
<gene>
    <name evidence="8" type="ORF">FIV46_05770</name>
</gene>
<dbReference type="PANTHER" id="PTHR12907">
    <property type="entry name" value="EGL NINE HOMOLOG-RELATED"/>
    <property type="match status" value="1"/>
</dbReference>
<evidence type="ECO:0000259" key="7">
    <source>
        <dbReference type="PROSITE" id="PS51471"/>
    </source>
</evidence>
<dbReference type="Gene3D" id="2.60.120.620">
    <property type="entry name" value="q2cbj1_9rhob like domain"/>
    <property type="match status" value="1"/>
</dbReference>
<dbReference type="Pfam" id="PF13640">
    <property type="entry name" value="2OG-FeII_Oxy_3"/>
    <property type="match status" value="1"/>
</dbReference>
<dbReference type="InterPro" id="IPR005123">
    <property type="entry name" value="Oxoglu/Fe-dep_dioxygenase_dom"/>
</dbReference>
<feature type="domain" description="Fe2OG dioxygenase" evidence="7">
    <location>
        <begin position="116"/>
        <end position="211"/>
    </location>
</feature>
<dbReference type="PROSITE" id="PS51471">
    <property type="entry name" value="FE2OG_OXY"/>
    <property type="match status" value="1"/>
</dbReference>
<reference evidence="9" key="1">
    <citation type="submission" date="2019-06" db="EMBL/GenBank/DDBJ databases">
        <title>The complete genome of Emcibacter congregatus ZYLT.</title>
        <authorList>
            <person name="Zhao Z."/>
        </authorList>
    </citation>
    <scope>NUCLEOTIDE SEQUENCE [LARGE SCALE GENOMIC DNA]</scope>
    <source>
        <strain evidence="9">MCCC 1A06723</strain>
    </source>
</reference>
<evidence type="ECO:0000256" key="5">
    <source>
        <dbReference type="ARBA" id="ARBA00023002"/>
    </source>
</evidence>
<dbReference type="AlphaFoldDB" id="A0A501PQU6"/>
<protein>
    <submittedName>
        <fullName evidence="8">2OG-Fe(II) oxygenase</fullName>
    </submittedName>
</protein>
<evidence type="ECO:0000256" key="3">
    <source>
        <dbReference type="ARBA" id="ARBA00022896"/>
    </source>
</evidence>
<dbReference type="GO" id="GO:0008198">
    <property type="term" value="F:ferrous iron binding"/>
    <property type="evidence" value="ECO:0007669"/>
    <property type="project" value="TreeGrafter"/>
</dbReference>